<evidence type="ECO:0000256" key="1">
    <source>
        <dbReference type="ARBA" id="ARBA00005781"/>
    </source>
</evidence>
<dbReference type="Gene3D" id="2.30.30.790">
    <property type="match status" value="1"/>
</dbReference>
<dbReference type="GO" id="GO:0003735">
    <property type="term" value="F:structural constituent of ribosome"/>
    <property type="evidence" value="ECO:0007669"/>
    <property type="project" value="InterPro"/>
</dbReference>
<dbReference type="PANTHER" id="PTHR15680">
    <property type="entry name" value="RIBOSOMAL PROTEIN L19"/>
    <property type="match status" value="1"/>
</dbReference>
<reference evidence="5 6" key="1">
    <citation type="journal article" date="2016" name="Nat. Commun.">
        <title>Thousands of microbial genomes shed light on interconnected biogeochemical processes in an aquifer system.</title>
        <authorList>
            <person name="Anantharaman K."/>
            <person name="Brown C.T."/>
            <person name="Hug L.A."/>
            <person name="Sharon I."/>
            <person name="Castelle C.J."/>
            <person name="Probst A.J."/>
            <person name="Thomas B.C."/>
            <person name="Singh A."/>
            <person name="Wilkins M.J."/>
            <person name="Karaoz U."/>
            <person name="Brodie E.L."/>
            <person name="Williams K.H."/>
            <person name="Hubbard S.S."/>
            <person name="Banfield J.F."/>
        </authorList>
    </citation>
    <scope>NUCLEOTIDE SEQUENCE [LARGE SCALE GENOMIC DNA]</scope>
</reference>
<comment type="function">
    <text evidence="4">This protein is located at the 30S-50S ribosomal subunit interface and may play a role in the structure and function of the aminoacyl-tRNA binding site.</text>
</comment>
<dbReference type="GO" id="GO:0022625">
    <property type="term" value="C:cytosolic large ribosomal subunit"/>
    <property type="evidence" value="ECO:0007669"/>
    <property type="project" value="TreeGrafter"/>
</dbReference>
<keyword evidence="3 4" id="KW-0687">Ribonucleoprotein</keyword>
<dbReference type="InterPro" id="IPR001857">
    <property type="entry name" value="Ribosomal_bL19"/>
</dbReference>
<keyword evidence="2 5" id="KW-0689">Ribosomal protein</keyword>
<accession>A0A1G2LV67</accession>
<dbReference type="Proteomes" id="UP000178116">
    <property type="component" value="Unassembled WGS sequence"/>
</dbReference>
<sequence>MANLDVRPGMTVKVWQKIKEGEKTRIQSFEGLIIAKKHGQEPGATFTVRKMVGDIGVERIFPLHSPNIEKIEIVSQSKVRRAKLYYIREKARKVIRKKMRRTRIAEKPAAKKPPAE</sequence>
<dbReference type="EMBL" id="MHRA01000022">
    <property type="protein sequence ID" value="OHA15384.1"/>
    <property type="molecule type" value="Genomic_DNA"/>
</dbReference>
<dbReference type="GO" id="GO:0006412">
    <property type="term" value="P:translation"/>
    <property type="evidence" value="ECO:0007669"/>
    <property type="project" value="InterPro"/>
</dbReference>
<dbReference type="PRINTS" id="PR00061">
    <property type="entry name" value="RIBOSOMALL19"/>
</dbReference>
<dbReference type="PIRSF" id="PIRSF002191">
    <property type="entry name" value="Ribosomal_L19"/>
    <property type="match status" value="1"/>
</dbReference>
<evidence type="ECO:0000256" key="3">
    <source>
        <dbReference type="ARBA" id="ARBA00023274"/>
    </source>
</evidence>
<gene>
    <name evidence="5" type="ORF">A3A10_00480</name>
</gene>
<dbReference type="Pfam" id="PF01245">
    <property type="entry name" value="Ribosomal_L19"/>
    <property type="match status" value="1"/>
</dbReference>
<evidence type="ECO:0000313" key="6">
    <source>
        <dbReference type="Proteomes" id="UP000178116"/>
    </source>
</evidence>
<dbReference type="PROSITE" id="PS01015">
    <property type="entry name" value="RIBOSOMAL_L19"/>
    <property type="match status" value="1"/>
</dbReference>
<comment type="similarity">
    <text evidence="1 4">Belongs to the bacterial ribosomal protein bL19 family.</text>
</comment>
<dbReference type="InterPro" id="IPR018257">
    <property type="entry name" value="Ribosomal_bL19_CS"/>
</dbReference>
<evidence type="ECO:0000313" key="5">
    <source>
        <dbReference type="EMBL" id="OHA15384.1"/>
    </source>
</evidence>
<dbReference type="AlphaFoldDB" id="A0A1G2LV67"/>
<organism evidence="5 6">
    <name type="scientific">Candidatus Tagabacteria bacterium RIFCSPLOWO2_01_FULL_42_9</name>
    <dbReference type="NCBI Taxonomy" id="1802296"/>
    <lineage>
        <taxon>Bacteria</taxon>
        <taxon>Candidatus Tagaibacteriota</taxon>
    </lineage>
</organism>
<dbReference type="InterPro" id="IPR038657">
    <property type="entry name" value="Ribosomal_bL19_sf"/>
</dbReference>
<name>A0A1G2LV67_9BACT</name>
<comment type="caution">
    <text evidence="5">The sequence shown here is derived from an EMBL/GenBank/DDBJ whole genome shotgun (WGS) entry which is preliminary data.</text>
</comment>
<dbReference type="InterPro" id="IPR008991">
    <property type="entry name" value="Translation_prot_SH3-like_sf"/>
</dbReference>
<dbReference type="NCBIfam" id="TIGR01024">
    <property type="entry name" value="rplS_bact"/>
    <property type="match status" value="1"/>
</dbReference>
<evidence type="ECO:0000256" key="4">
    <source>
        <dbReference type="RuleBase" id="RU000559"/>
    </source>
</evidence>
<proteinExistence type="inferred from homology"/>
<evidence type="ECO:0000256" key="2">
    <source>
        <dbReference type="ARBA" id="ARBA00022980"/>
    </source>
</evidence>
<dbReference type="PANTHER" id="PTHR15680:SF9">
    <property type="entry name" value="LARGE RIBOSOMAL SUBUNIT PROTEIN BL19M"/>
    <property type="match status" value="1"/>
</dbReference>
<dbReference type="SUPFAM" id="SSF50104">
    <property type="entry name" value="Translation proteins SH3-like domain"/>
    <property type="match status" value="1"/>
</dbReference>
<protein>
    <recommendedName>
        <fullName evidence="4">50S ribosomal protein L19</fullName>
    </recommendedName>
</protein>